<dbReference type="InterPro" id="IPR025736">
    <property type="entry name" value="PucR_C-HTH_dom"/>
</dbReference>
<evidence type="ECO:0000259" key="3">
    <source>
        <dbReference type="Pfam" id="PF17853"/>
    </source>
</evidence>
<evidence type="ECO:0000313" key="7">
    <source>
        <dbReference type="Proteomes" id="UP000471152"/>
    </source>
</evidence>
<dbReference type="Gene3D" id="1.10.10.2840">
    <property type="entry name" value="PucR C-terminal helix-turn-helix domain"/>
    <property type="match status" value="1"/>
</dbReference>
<dbReference type="PANTHER" id="PTHR33744:SF1">
    <property type="entry name" value="DNA-BINDING TRANSCRIPTIONAL ACTIVATOR ADER"/>
    <property type="match status" value="1"/>
</dbReference>
<dbReference type="InterPro" id="IPR041522">
    <property type="entry name" value="CdaR_GGDEF"/>
</dbReference>
<dbReference type="Proteomes" id="UP000468828">
    <property type="component" value="Unassembled WGS sequence"/>
</dbReference>
<dbReference type="Pfam" id="PF17853">
    <property type="entry name" value="GGDEF_2"/>
    <property type="match status" value="1"/>
</dbReference>
<evidence type="ECO:0000259" key="2">
    <source>
        <dbReference type="Pfam" id="PF13556"/>
    </source>
</evidence>
<dbReference type="AlphaFoldDB" id="A0A6P0H2U7"/>
<evidence type="ECO:0000256" key="1">
    <source>
        <dbReference type="ARBA" id="ARBA00006754"/>
    </source>
</evidence>
<reference evidence="4 6" key="1">
    <citation type="submission" date="2020-01" db="EMBL/GenBank/DDBJ databases">
        <title>the WGS Modestobacter muralis CPCC 204518.</title>
        <authorList>
            <person name="Jiang Z."/>
        </authorList>
    </citation>
    <scope>NUCLEOTIDE SEQUENCE [LARGE SCALE GENOMIC DNA]</scope>
    <source>
        <strain evidence="4 6">DSM 100205</strain>
    </source>
</reference>
<gene>
    <name evidence="5" type="ORF">G3R41_03145</name>
    <name evidence="4" type="ORF">GCU67_03145</name>
</gene>
<dbReference type="InterPro" id="IPR051448">
    <property type="entry name" value="CdaR-like_regulators"/>
</dbReference>
<dbReference type="EMBL" id="JAAGWH010000011">
    <property type="protein sequence ID" value="NEK93175.1"/>
    <property type="molecule type" value="Genomic_DNA"/>
</dbReference>
<reference evidence="5 7" key="2">
    <citation type="submission" date="2020-02" db="EMBL/GenBank/DDBJ databases">
        <title>The WGS of Modestobacter muralis DSM 100205.</title>
        <authorList>
            <person name="Jiang Z."/>
        </authorList>
    </citation>
    <scope>NUCLEOTIDE SEQUENCE [LARGE SCALE GENOMIC DNA]</scope>
    <source>
        <strain evidence="5 7">DSM 100205</strain>
    </source>
</reference>
<dbReference type="Pfam" id="PF13556">
    <property type="entry name" value="HTH_30"/>
    <property type="match status" value="1"/>
</dbReference>
<keyword evidence="6" id="KW-1185">Reference proteome</keyword>
<organism evidence="5 7">
    <name type="scientific">Modestobacter muralis</name>
    <dbReference type="NCBI Taxonomy" id="1608614"/>
    <lineage>
        <taxon>Bacteria</taxon>
        <taxon>Bacillati</taxon>
        <taxon>Actinomycetota</taxon>
        <taxon>Actinomycetes</taxon>
        <taxon>Geodermatophilales</taxon>
        <taxon>Geodermatophilaceae</taxon>
        <taxon>Modestobacter</taxon>
    </lineage>
</organism>
<feature type="domain" description="PucR C-terminal helix-turn-helix" evidence="2">
    <location>
        <begin position="361"/>
        <end position="414"/>
    </location>
</feature>
<evidence type="ECO:0000313" key="5">
    <source>
        <dbReference type="EMBL" id="NEN49942.1"/>
    </source>
</evidence>
<name>A0A6P0H2U7_9ACTN</name>
<evidence type="ECO:0000313" key="6">
    <source>
        <dbReference type="Proteomes" id="UP000468828"/>
    </source>
</evidence>
<dbReference type="InterPro" id="IPR042070">
    <property type="entry name" value="PucR_C-HTH_sf"/>
</dbReference>
<dbReference type="PANTHER" id="PTHR33744">
    <property type="entry name" value="CARBOHYDRATE DIACID REGULATOR"/>
    <property type="match status" value="1"/>
</dbReference>
<comment type="caution">
    <text evidence="5">The sequence shown here is derived from an EMBL/GenBank/DDBJ whole genome shotgun (WGS) entry which is preliminary data.</text>
</comment>
<evidence type="ECO:0000313" key="4">
    <source>
        <dbReference type="EMBL" id="NEK93175.1"/>
    </source>
</evidence>
<feature type="domain" description="CdaR GGDEF-like" evidence="3">
    <location>
        <begin position="204"/>
        <end position="311"/>
    </location>
</feature>
<dbReference type="EMBL" id="JAAGWB010000011">
    <property type="protein sequence ID" value="NEN49942.1"/>
    <property type="molecule type" value="Genomic_DNA"/>
</dbReference>
<accession>A0A6P0H2U7</accession>
<proteinExistence type="inferred from homology"/>
<comment type="similarity">
    <text evidence="1">Belongs to the CdaR family.</text>
</comment>
<dbReference type="Proteomes" id="UP000471152">
    <property type="component" value="Unassembled WGS sequence"/>
</dbReference>
<protein>
    <submittedName>
        <fullName evidence="5">PucR family transcriptional regulator</fullName>
    </submittedName>
</protein>
<sequence>MHPCRTPLVHDAPVTEEWPLPAPAVRELFRRGAEIALDPRAAWVADLHTAALSGAGMRPVAEDPVLAEGARRANLANLLHWAAANVQRPGARVPVYVGPEVLDGARDLVRRGLDHIGLDAYRTAQAVAWRHWMQICFTLTADTGELRELLDVSARSITTFVDDTVAAVTQQMAAERSELTRGAHAERRATVSLLLEGAPLPRARAEGQLGYGLTGPHTAVIVWSGSGDTGSDQLEAAAEATMRAAGASRRLTVVAGAAALWVWLPVDRAPEVAAVAAGLAGAPDVRVAIGRPGSDVDGFRRSHLDAATTQQMLARLTSRQQVARWSDVQLVALLTGDPTRAEELLTATLGDLLHADAAVRDTVLTYVQELGSVSRTAARLYSHRNTVLRRLARADELLPRPLAEDAVAVAAALEVLRWRGTGS</sequence>